<dbReference type="EMBL" id="VSRR010013909">
    <property type="protein sequence ID" value="MPC56396.1"/>
    <property type="molecule type" value="Genomic_DNA"/>
</dbReference>
<gene>
    <name evidence="2" type="ORF">E2C01_050356</name>
</gene>
<sequence length="75" mass="8616">MHGSIANFIETHKSRRPERASVGRVMTKRPTPVEVKTQTRWQPWVTWRSGHGGTPGTRPSKCVEYLASLRDENDR</sequence>
<proteinExistence type="predicted"/>
<comment type="caution">
    <text evidence="2">The sequence shown here is derived from an EMBL/GenBank/DDBJ whole genome shotgun (WGS) entry which is preliminary data.</text>
</comment>
<name>A0A5B7GFQ0_PORTR</name>
<dbReference type="Proteomes" id="UP000324222">
    <property type="component" value="Unassembled WGS sequence"/>
</dbReference>
<keyword evidence="3" id="KW-1185">Reference proteome</keyword>
<accession>A0A5B7GFQ0</accession>
<reference evidence="2 3" key="1">
    <citation type="submission" date="2019-05" db="EMBL/GenBank/DDBJ databases">
        <title>Another draft genome of Portunus trituberculatus and its Hox gene families provides insights of decapod evolution.</title>
        <authorList>
            <person name="Jeong J.-H."/>
            <person name="Song I."/>
            <person name="Kim S."/>
            <person name="Choi T."/>
            <person name="Kim D."/>
            <person name="Ryu S."/>
            <person name="Kim W."/>
        </authorList>
    </citation>
    <scope>NUCLEOTIDE SEQUENCE [LARGE SCALE GENOMIC DNA]</scope>
    <source>
        <tissue evidence="2">Muscle</tissue>
    </source>
</reference>
<dbReference type="AlphaFoldDB" id="A0A5B7GFQ0"/>
<feature type="region of interest" description="Disordered" evidence="1">
    <location>
        <begin position="1"/>
        <end position="37"/>
    </location>
</feature>
<protein>
    <submittedName>
        <fullName evidence="2">Uncharacterized protein</fullName>
    </submittedName>
</protein>
<evidence type="ECO:0000256" key="1">
    <source>
        <dbReference type="SAM" id="MobiDB-lite"/>
    </source>
</evidence>
<organism evidence="2 3">
    <name type="scientific">Portunus trituberculatus</name>
    <name type="common">Swimming crab</name>
    <name type="synonym">Neptunus trituberculatus</name>
    <dbReference type="NCBI Taxonomy" id="210409"/>
    <lineage>
        <taxon>Eukaryota</taxon>
        <taxon>Metazoa</taxon>
        <taxon>Ecdysozoa</taxon>
        <taxon>Arthropoda</taxon>
        <taxon>Crustacea</taxon>
        <taxon>Multicrustacea</taxon>
        <taxon>Malacostraca</taxon>
        <taxon>Eumalacostraca</taxon>
        <taxon>Eucarida</taxon>
        <taxon>Decapoda</taxon>
        <taxon>Pleocyemata</taxon>
        <taxon>Brachyura</taxon>
        <taxon>Eubrachyura</taxon>
        <taxon>Portunoidea</taxon>
        <taxon>Portunidae</taxon>
        <taxon>Portuninae</taxon>
        <taxon>Portunus</taxon>
    </lineage>
</organism>
<evidence type="ECO:0000313" key="2">
    <source>
        <dbReference type="EMBL" id="MPC56396.1"/>
    </source>
</evidence>
<evidence type="ECO:0000313" key="3">
    <source>
        <dbReference type="Proteomes" id="UP000324222"/>
    </source>
</evidence>